<dbReference type="GO" id="GO:0005737">
    <property type="term" value="C:cytoplasm"/>
    <property type="evidence" value="ECO:0007669"/>
    <property type="project" value="TreeGrafter"/>
</dbReference>
<reference evidence="4" key="1">
    <citation type="submission" date="2025-08" db="UniProtKB">
        <authorList>
            <consortium name="Ensembl"/>
        </authorList>
    </citation>
    <scope>IDENTIFICATION</scope>
</reference>
<dbReference type="PANTHER" id="PTHR45677">
    <property type="entry name" value="GLUTAMATE DECARBOXYLASE-RELATED"/>
    <property type="match status" value="1"/>
</dbReference>
<dbReference type="InterPro" id="IPR015424">
    <property type="entry name" value="PyrdxlP-dep_Trfase"/>
</dbReference>
<evidence type="ECO:0000313" key="5">
    <source>
        <dbReference type="Proteomes" id="UP000261360"/>
    </source>
</evidence>
<dbReference type="STRING" id="1841481.ENSSLDP00000007591"/>
<accession>A0A3B4WTS7</accession>
<evidence type="ECO:0000256" key="2">
    <source>
        <dbReference type="ARBA" id="ARBA00011738"/>
    </source>
</evidence>
<dbReference type="GeneTree" id="ENSGT00940000158391"/>
<comment type="similarity">
    <text evidence="1">Belongs to the group II decarboxylase family.</text>
</comment>
<keyword evidence="3" id="KW-0210">Decarboxylase</keyword>
<dbReference type="GO" id="GO:0016831">
    <property type="term" value="F:carboxy-lyase activity"/>
    <property type="evidence" value="ECO:0007669"/>
    <property type="project" value="UniProtKB-KW"/>
</dbReference>
<comment type="subunit">
    <text evidence="2">Homodimer.</text>
</comment>
<proteinExistence type="inferred from homology"/>
<protein>
    <submittedName>
        <fullName evidence="4">Uncharacterized protein</fullName>
    </submittedName>
</protein>
<dbReference type="Proteomes" id="UP000261360">
    <property type="component" value="Unplaced"/>
</dbReference>
<dbReference type="AlphaFoldDB" id="A0A3B4WTS7"/>
<keyword evidence="5" id="KW-1185">Reference proteome</keyword>
<evidence type="ECO:0000256" key="3">
    <source>
        <dbReference type="ARBA" id="ARBA00022793"/>
    </source>
</evidence>
<organism evidence="4 5">
    <name type="scientific">Seriola lalandi dorsalis</name>
    <dbReference type="NCBI Taxonomy" id="1841481"/>
    <lineage>
        <taxon>Eukaryota</taxon>
        <taxon>Metazoa</taxon>
        <taxon>Chordata</taxon>
        <taxon>Craniata</taxon>
        <taxon>Vertebrata</taxon>
        <taxon>Euteleostomi</taxon>
        <taxon>Actinopterygii</taxon>
        <taxon>Neopterygii</taxon>
        <taxon>Teleostei</taxon>
        <taxon>Neoteleostei</taxon>
        <taxon>Acanthomorphata</taxon>
        <taxon>Carangaria</taxon>
        <taxon>Carangiformes</taxon>
        <taxon>Carangidae</taxon>
        <taxon>Seriola</taxon>
    </lineage>
</organism>
<sequence length="89" mass="10481">MVRPEYANVCFWYIPSLRKLPVSPELWRKLHNVAPVVKEGVTKKCSRMFGYQTHRDKANFFRMVVISPQVSREDMDFVLDQIHSLGKDL</sequence>
<dbReference type="SUPFAM" id="SSF53383">
    <property type="entry name" value="PLP-dependent transferases"/>
    <property type="match status" value="1"/>
</dbReference>
<name>A0A3B4WTS7_SERLL</name>
<reference evidence="4" key="2">
    <citation type="submission" date="2025-09" db="UniProtKB">
        <authorList>
            <consortium name="Ensembl"/>
        </authorList>
    </citation>
    <scope>IDENTIFICATION</scope>
</reference>
<evidence type="ECO:0000256" key="1">
    <source>
        <dbReference type="ARBA" id="ARBA00009533"/>
    </source>
</evidence>
<keyword evidence="3" id="KW-0456">Lyase</keyword>
<dbReference type="PANTHER" id="PTHR45677:SF1">
    <property type="entry name" value="ACIDIC AMINO ACID DECARBOXYLASE GADL1"/>
    <property type="match status" value="1"/>
</dbReference>
<dbReference type="Gene3D" id="3.90.1150.170">
    <property type="match status" value="1"/>
</dbReference>
<dbReference type="Ensembl" id="ENSSLDT00000007829.1">
    <property type="protein sequence ID" value="ENSSLDP00000007591.1"/>
    <property type="gene ID" value="ENSSLDG00000006031.1"/>
</dbReference>
<evidence type="ECO:0000313" key="4">
    <source>
        <dbReference type="Ensembl" id="ENSSLDP00000007591.1"/>
    </source>
</evidence>